<accession>A0ABR4JK80</accession>
<comment type="similarity">
    <text evidence="2">Belongs to the AB hydrolase superfamily. Epoxide hydrolase family.</text>
</comment>
<reference evidence="4 5" key="1">
    <citation type="submission" date="2024-07" db="EMBL/GenBank/DDBJ databases">
        <title>Section-level genome sequencing and comparative genomics of Aspergillus sections Usti and Cavernicolus.</title>
        <authorList>
            <consortium name="Lawrence Berkeley National Laboratory"/>
            <person name="Nybo J.L."/>
            <person name="Vesth T.C."/>
            <person name="Theobald S."/>
            <person name="Frisvad J.C."/>
            <person name="Larsen T.O."/>
            <person name="Kjaerboelling I."/>
            <person name="Rothschild-Mancinelli K."/>
            <person name="Lyhne E.K."/>
            <person name="Kogle M.E."/>
            <person name="Barry K."/>
            <person name="Clum A."/>
            <person name="Na H."/>
            <person name="Ledsgaard L."/>
            <person name="Lin J."/>
            <person name="Lipzen A."/>
            <person name="Kuo A."/>
            <person name="Riley R."/>
            <person name="Mondo S."/>
            <person name="LaButti K."/>
            <person name="Haridas S."/>
            <person name="Pangalinan J."/>
            <person name="Salamov A.A."/>
            <person name="Simmons B.A."/>
            <person name="Magnuson J.K."/>
            <person name="Chen J."/>
            <person name="Drula E."/>
            <person name="Henrissat B."/>
            <person name="Wiebenga A."/>
            <person name="Lubbers R.J."/>
            <person name="Gomes A.C."/>
            <person name="Macurrencykelacurrency M.R."/>
            <person name="Stajich J."/>
            <person name="Grigoriev I.V."/>
            <person name="Mortensen U.H."/>
            <person name="De vries R.P."/>
            <person name="Baker S.E."/>
            <person name="Andersen M.R."/>
        </authorList>
    </citation>
    <scope>NUCLEOTIDE SEQUENCE [LARGE SCALE GENOMIC DNA]</scope>
    <source>
        <strain evidence="4 5">CBS 756.74</strain>
    </source>
</reference>
<evidence type="ECO:0000256" key="2">
    <source>
        <dbReference type="ARBA" id="ARBA00038334"/>
    </source>
</evidence>
<dbReference type="PRINTS" id="PR00412">
    <property type="entry name" value="EPOXHYDRLASE"/>
</dbReference>
<evidence type="ECO:0000259" key="3">
    <source>
        <dbReference type="Pfam" id="PF00561"/>
    </source>
</evidence>
<protein>
    <submittedName>
        <fullName evidence="4">Alpha/Beta hydrolase protein</fullName>
    </submittedName>
</protein>
<name>A0ABR4JK80_9EURO</name>
<dbReference type="SUPFAM" id="SSF53474">
    <property type="entry name" value="alpha/beta-Hydrolases"/>
    <property type="match status" value="1"/>
</dbReference>
<sequence>MDVFALDDPRVVHKQLQVEDDITYHYMMASPDCTPSATVLLLHGWPDLAIGWRYQVPFLLLQGIQVIAPDLLGYGKTSEPTEIAAYTLKRMSAHLAQIIRAETDLPVILGGHDWGSYLAWRLALYSPELVKGIFSFTVPYFPPTPVVVTLEEFVQANPSFQYQLQLASPVAEEMVDRSEAHLRGFVRSSFGGATPEGLPGFDPAVDLVEERLLEVERSPLVSEELIEHYVKEYSRHGANGPMNWYRTRTLNGEDEIPLAESGQQLLVPAMIIMAGQDQALPPSMLDGQEAFFPAGLTTGVINEALHWALIHTPVEANKYIGDFLDVVLQRKTG</sequence>
<dbReference type="Proteomes" id="UP001610444">
    <property type="component" value="Unassembled WGS sequence"/>
</dbReference>
<evidence type="ECO:0000313" key="4">
    <source>
        <dbReference type="EMBL" id="KAL2839984.1"/>
    </source>
</evidence>
<dbReference type="GeneID" id="98158727"/>
<dbReference type="PANTHER" id="PTHR43329">
    <property type="entry name" value="EPOXIDE HYDROLASE"/>
    <property type="match status" value="1"/>
</dbReference>
<dbReference type="GO" id="GO:0016787">
    <property type="term" value="F:hydrolase activity"/>
    <property type="evidence" value="ECO:0007669"/>
    <property type="project" value="UniProtKB-KW"/>
</dbReference>
<keyword evidence="5" id="KW-1185">Reference proteome</keyword>
<dbReference type="EMBL" id="JBFXLR010000069">
    <property type="protein sequence ID" value="KAL2839984.1"/>
    <property type="molecule type" value="Genomic_DNA"/>
</dbReference>
<organism evidence="4 5">
    <name type="scientific">Aspergillus pseudodeflectus</name>
    <dbReference type="NCBI Taxonomy" id="176178"/>
    <lineage>
        <taxon>Eukaryota</taxon>
        <taxon>Fungi</taxon>
        <taxon>Dikarya</taxon>
        <taxon>Ascomycota</taxon>
        <taxon>Pezizomycotina</taxon>
        <taxon>Eurotiomycetes</taxon>
        <taxon>Eurotiomycetidae</taxon>
        <taxon>Eurotiales</taxon>
        <taxon>Aspergillaceae</taxon>
        <taxon>Aspergillus</taxon>
        <taxon>Aspergillus subgen. Nidulantes</taxon>
    </lineage>
</organism>
<evidence type="ECO:0000313" key="5">
    <source>
        <dbReference type="Proteomes" id="UP001610444"/>
    </source>
</evidence>
<proteinExistence type="inferred from homology"/>
<gene>
    <name evidence="4" type="ORF">BJX68DRAFT_258655</name>
</gene>
<dbReference type="InterPro" id="IPR000073">
    <property type="entry name" value="AB_hydrolase_1"/>
</dbReference>
<keyword evidence="1 4" id="KW-0378">Hydrolase</keyword>
<comment type="caution">
    <text evidence="4">The sequence shown here is derived from an EMBL/GenBank/DDBJ whole genome shotgun (WGS) entry which is preliminary data.</text>
</comment>
<evidence type="ECO:0000256" key="1">
    <source>
        <dbReference type="ARBA" id="ARBA00022801"/>
    </source>
</evidence>
<dbReference type="Gene3D" id="3.40.50.1820">
    <property type="entry name" value="alpha/beta hydrolase"/>
    <property type="match status" value="1"/>
</dbReference>
<dbReference type="InterPro" id="IPR000639">
    <property type="entry name" value="Epox_hydrolase-like"/>
</dbReference>
<feature type="domain" description="AB hydrolase-1" evidence="3">
    <location>
        <begin position="38"/>
        <end position="310"/>
    </location>
</feature>
<dbReference type="Pfam" id="PF00561">
    <property type="entry name" value="Abhydrolase_1"/>
    <property type="match status" value="1"/>
</dbReference>
<dbReference type="InterPro" id="IPR029058">
    <property type="entry name" value="AB_hydrolase_fold"/>
</dbReference>
<dbReference type="RefSeq" id="XP_070893793.1">
    <property type="nucleotide sequence ID" value="XM_071043563.1"/>
</dbReference>